<gene>
    <name evidence="1" type="ORF">N508_000200</name>
</gene>
<keyword evidence="2" id="KW-1185">Reference proteome</keyword>
<dbReference type="Gene3D" id="3.90.550.10">
    <property type="entry name" value="Spore Coat Polysaccharide Biosynthesis Protein SpsA, Chain A"/>
    <property type="match status" value="1"/>
</dbReference>
<proteinExistence type="predicted"/>
<dbReference type="CDD" id="cd04196">
    <property type="entry name" value="GT_2_like_d"/>
    <property type="match status" value="1"/>
</dbReference>
<organism evidence="1 2">
    <name type="scientific">Mucispirillum schaedleri ASF457</name>
    <dbReference type="NCBI Taxonomy" id="1379858"/>
    <lineage>
        <taxon>Bacteria</taxon>
        <taxon>Pseudomonadati</taxon>
        <taxon>Deferribacterota</taxon>
        <taxon>Deferribacteres</taxon>
        <taxon>Deferribacterales</taxon>
        <taxon>Mucispirillaceae</taxon>
        <taxon>Mucispirillum</taxon>
    </lineage>
</organism>
<dbReference type="RefSeq" id="WP_023276215.1">
    <property type="nucleotide sequence ID" value="NZ_CP097562.1"/>
</dbReference>
<dbReference type="eggNOG" id="COG0463">
    <property type="taxonomic scope" value="Bacteria"/>
</dbReference>
<evidence type="ECO:0000313" key="1">
    <source>
        <dbReference type="EMBL" id="USF23145.1"/>
    </source>
</evidence>
<dbReference type="Pfam" id="PF00535">
    <property type="entry name" value="Glycos_transf_2"/>
    <property type="match status" value="1"/>
</dbReference>
<dbReference type="PANTHER" id="PTHR22916:SF3">
    <property type="entry name" value="UDP-GLCNAC:BETAGAL BETA-1,3-N-ACETYLGLUCOSAMINYLTRANSFERASE-LIKE PROTEIN 1"/>
    <property type="match status" value="1"/>
</dbReference>
<dbReference type="Proteomes" id="UP000017429">
    <property type="component" value="Chromosome"/>
</dbReference>
<reference evidence="1" key="2">
    <citation type="submission" date="2022-05" db="EMBL/GenBank/DDBJ databases">
        <authorList>
            <person name="Proctor A.L."/>
            <person name="Phillips G.J."/>
            <person name="Wannemuehler M.J."/>
        </authorList>
    </citation>
    <scope>NUCLEOTIDE SEQUENCE</scope>
    <source>
        <strain evidence="1">ASF457</strain>
    </source>
</reference>
<dbReference type="GO" id="GO:0016758">
    <property type="term" value="F:hexosyltransferase activity"/>
    <property type="evidence" value="ECO:0007669"/>
    <property type="project" value="UniProtKB-ARBA"/>
</dbReference>
<dbReference type="OrthoDB" id="9802649at2"/>
<sequence length="310" mass="36146">MSNIDILMASYNSEKYIESQINSILSQTYNNYHIYINDDISTDNTLNILQNYKKQYNNIFSIKQNNERLGIKENFSALMNKSNADYIMFSDHDDVWFNNKIEITYNEMTALEKKYSSSVPLLVFTDKQVTDINLNVINPSHNKSEKLNTKNISFSRLLMGNVVSGCTVMINKSLKKICGHINKNAIMHDYWLALTAASFGHISYIDKPTMYYRQHDNNTFGAKTYSMKYAFKKIKEGRKNMQQAVFNNIIQAESFLNQYENILNSNNKKILNEFINLKNKRNLYFINSVIKNSFYKSGFLRNTGLFFAFL</sequence>
<reference evidence="1" key="1">
    <citation type="journal article" date="2014" name="Genome Announc.">
        <title>Draft genome sequences of the altered schaedler flora, a defined bacterial community from gnotobiotic mice.</title>
        <authorList>
            <person name="Wannemuehler M.J."/>
            <person name="Overstreet A.M."/>
            <person name="Ward D.V."/>
            <person name="Phillips G.J."/>
        </authorList>
    </citation>
    <scope>NUCLEOTIDE SEQUENCE</scope>
    <source>
        <strain evidence="1">ASF457</strain>
    </source>
</reference>
<accession>V2RID7</accession>
<protein>
    <submittedName>
        <fullName evidence="1">Uncharacterized protein</fullName>
    </submittedName>
</protein>
<evidence type="ECO:0000313" key="2">
    <source>
        <dbReference type="Proteomes" id="UP000017429"/>
    </source>
</evidence>
<dbReference type="InterPro" id="IPR001173">
    <property type="entry name" value="Glyco_trans_2-like"/>
</dbReference>
<dbReference type="EMBL" id="CP097562">
    <property type="protein sequence ID" value="USF23145.1"/>
    <property type="molecule type" value="Genomic_DNA"/>
</dbReference>
<dbReference type="PANTHER" id="PTHR22916">
    <property type="entry name" value="GLYCOSYLTRANSFERASE"/>
    <property type="match status" value="1"/>
</dbReference>
<name>V2RID7_9BACT</name>
<dbReference type="AlphaFoldDB" id="V2RID7"/>
<dbReference type="KEGG" id="msch:N508_000200"/>
<dbReference type="InterPro" id="IPR029044">
    <property type="entry name" value="Nucleotide-diphossugar_trans"/>
</dbReference>
<reference evidence="1" key="3">
    <citation type="submission" date="2022-06" db="EMBL/GenBank/DDBJ databases">
        <title>Resources to Facilitate Use of the Altered Schaedler Flora (ASF) Mouse Model to Study Microbiome Function.</title>
        <authorList>
            <person name="Proctor A."/>
            <person name="Parvinroo S."/>
            <person name="Richie T."/>
            <person name="Jia X."/>
            <person name="Lee S.T.M."/>
            <person name="Karp P.D."/>
            <person name="Paley S."/>
            <person name="Kostic A.D."/>
            <person name="Pierre J.F."/>
            <person name="Wannemuehler M.J."/>
            <person name="Phillips G.J."/>
        </authorList>
    </citation>
    <scope>NUCLEOTIDE SEQUENCE</scope>
    <source>
        <strain evidence="1">ASF457</strain>
    </source>
</reference>
<dbReference type="SUPFAM" id="SSF53448">
    <property type="entry name" value="Nucleotide-diphospho-sugar transferases"/>
    <property type="match status" value="1"/>
</dbReference>